<dbReference type="InterPro" id="IPR001633">
    <property type="entry name" value="EAL_dom"/>
</dbReference>
<dbReference type="SUPFAM" id="SSF141868">
    <property type="entry name" value="EAL domain-like"/>
    <property type="match status" value="1"/>
</dbReference>
<reference evidence="4 5" key="1">
    <citation type="submission" date="2020-08" db="EMBL/GenBank/DDBJ databases">
        <title>Genomic Encyclopedia of Type Strains, Phase IV (KMG-IV): sequencing the most valuable type-strain genomes for metagenomic binning, comparative biology and taxonomic classification.</title>
        <authorList>
            <person name="Goeker M."/>
        </authorList>
    </citation>
    <scope>NUCLEOTIDE SEQUENCE [LARGE SCALE GENOMIC DNA]</scope>
    <source>
        <strain evidence="4 5">DSM 15867</strain>
    </source>
</reference>
<dbReference type="PANTHER" id="PTHR33121">
    <property type="entry name" value="CYCLIC DI-GMP PHOSPHODIESTERASE PDEF"/>
    <property type="match status" value="1"/>
</dbReference>
<dbReference type="InterPro" id="IPR043128">
    <property type="entry name" value="Rev_trsase/Diguanyl_cyclase"/>
</dbReference>
<keyword evidence="5" id="KW-1185">Reference proteome</keyword>
<dbReference type="SMART" id="SM00052">
    <property type="entry name" value="EAL"/>
    <property type="match status" value="1"/>
</dbReference>
<dbReference type="InterPro" id="IPR000160">
    <property type="entry name" value="GGDEF_dom"/>
</dbReference>
<dbReference type="PANTHER" id="PTHR33121:SF79">
    <property type="entry name" value="CYCLIC DI-GMP PHOSPHODIESTERASE PDED-RELATED"/>
    <property type="match status" value="1"/>
</dbReference>
<organism evidence="4 5">
    <name type="scientific">Sphingomonas abaci</name>
    <dbReference type="NCBI Taxonomy" id="237611"/>
    <lineage>
        <taxon>Bacteria</taxon>
        <taxon>Pseudomonadati</taxon>
        <taxon>Pseudomonadota</taxon>
        <taxon>Alphaproteobacteria</taxon>
        <taxon>Sphingomonadales</taxon>
        <taxon>Sphingomonadaceae</taxon>
        <taxon>Sphingomonas</taxon>
    </lineage>
</organism>
<dbReference type="Gene3D" id="3.20.20.450">
    <property type="entry name" value="EAL domain"/>
    <property type="match status" value="1"/>
</dbReference>
<accession>A0A7W7EY81</accession>
<dbReference type="EMBL" id="JACHNY010000005">
    <property type="protein sequence ID" value="MBB4618453.1"/>
    <property type="molecule type" value="Genomic_DNA"/>
</dbReference>
<evidence type="ECO:0000259" key="3">
    <source>
        <dbReference type="PROSITE" id="PS50887"/>
    </source>
</evidence>
<dbReference type="Proteomes" id="UP000574769">
    <property type="component" value="Unassembled WGS sequence"/>
</dbReference>
<dbReference type="CDD" id="cd01948">
    <property type="entry name" value="EAL"/>
    <property type="match status" value="1"/>
</dbReference>
<dbReference type="InterPro" id="IPR035919">
    <property type="entry name" value="EAL_sf"/>
</dbReference>
<dbReference type="AlphaFoldDB" id="A0A7W7EY81"/>
<dbReference type="PROSITE" id="PS50887">
    <property type="entry name" value="GGDEF"/>
    <property type="match status" value="1"/>
</dbReference>
<dbReference type="SUPFAM" id="SSF55073">
    <property type="entry name" value="Nucleotide cyclase"/>
    <property type="match status" value="1"/>
</dbReference>
<feature type="domain" description="GGDEF" evidence="3">
    <location>
        <begin position="124"/>
        <end position="247"/>
    </location>
</feature>
<feature type="domain" description="EAL" evidence="2">
    <location>
        <begin position="253"/>
        <end position="506"/>
    </location>
</feature>
<name>A0A7W7EY81_9SPHN</name>
<evidence type="ECO:0000313" key="5">
    <source>
        <dbReference type="Proteomes" id="UP000574769"/>
    </source>
</evidence>
<sequence length="506" mass="52056">MSDSNPSGLVARPSPPMDGGPGGRVAVIDARGRGSRVAQSVQSAALRGPVLVLADTLEDAGVLVAAGATHFLIDPCEPDAIALAVRAAGGSVPQRSSPGANGAPGPLHRWLAGRLANGANCAVAAVALSRLDLANAAHGRGRTDAAIAAVLERLSLAVAGHAIIARAGGEHVLLAMEDGSTDHMLAILGEELTRPVLVGGARVMLGSRVGVATPEAGDDAEAMIRRAYQALHGARGSDGATIHLAEPEGVAPLDALAVDLHLGLSRGEIGVVFQPQVEVVSGRIVGVEALARWDHPRWGALGAATLFAAAERADLGIALSDQIQALVLSRAAAWPRTLGALRLSLNLTAADVARRGFAATFLERVDASGFPRGRLTVELTETGMIREMTTVAGLLAELRAAGCRVAIDDFGTGYSSLAYLKALPLDYVKLDKALVDEIAGSPRDRVVVRGVIDIARALGLAVIAEGVETPAQLALLSAEGCGWYQGFLCAGPLREDELVTLVEQAR</sequence>
<gene>
    <name evidence="4" type="ORF">GGQ96_002596</name>
</gene>
<dbReference type="InterPro" id="IPR029787">
    <property type="entry name" value="Nucleotide_cyclase"/>
</dbReference>
<proteinExistence type="predicted"/>
<evidence type="ECO:0000259" key="2">
    <source>
        <dbReference type="PROSITE" id="PS50883"/>
    </source>
</evidence>
<evidence type="ECO:0000313" key="4">
    <source>
        <dbReference type="EMBL" id="MBB4618453.1"/>
    </source>
</evidence>
<dbReference type="InterPro" id="IPR050706">
    <property type="entry name" value="Cyclic-di-GMP_PDE-like"/>
</dbReference>
<evidence type="ECO:0000256" key="1">
    <source>
        <dbReference type="SAM" id="MobiDB-lite"/>
    </source>
</evidence>
<feature type="region of interest" description="Disordered" evidence="1">
    <location>
        <begin position="1"/>
        <end position="24"/>
    </location>
</feature>
<protein>
    <submittedName>
        <fullName evidence="4">EAL domain-containing protein (Putative c-di-GMP-specific phosphodiesterase class I)/GGDEF domain-containing protein</fullName>
    </submittedName>
</protein>
<comment type="caution">
    <text evidence="4">The sequence shown here is derived from an EMBL/GenBank/DDBJ whole genome shotgun (WGS) entry which is preliminary data.</text>
</comment>
<dbReference type="Pfam" id="PF00563">
    <property type="entry name" value="EAL"/>
    <property type="match status" value="1"/>
</dbReference>
<dbReference type="Gene3D" id="3.30.70.270">
    <property type="match status" value="1"/>
</dbReference>
<dbReference type="GO" id="GO:0071111">
    <property type="term" value="F:cyclic-guanylate-specific phosphodiesterase activity"/>
    <property type="evidence" value="ECO:0007669"/>
    <property type="project" value="InterPro"/>
</dbReference>
<dbReference type="PROSITE" id="PS50883">
    <property type="entry name" value="EAL"/>
    <property type="match status" value="1"/>
</dbReference>
<dbReference type="Pfam" id="PF00990">
    <property type="entry name" value="GGDEF"/>
    <property type="match status" value="1"/>
</dbReference>
<dbReference type="RefSeq" id="WP_184115335.1">
    <property type="nucleotide sequence ID" value="NZ_JACHNY010000005.1"/>
</dbReference>